<dbReference type="SUPFAM" id="SSF53335">
    <property type="entry name" value="S-adenosyl-L-methionine-dependent methyltransferases"/>
    <property type="match status" value="1"/>
</dbReference>
<proteinExistence type="predicted"/>
<organism evidence="5 6">
    <name type="scientific">Streptomyces durbertensis</name>
    <dbReference type="NCBI Taxonomy" id="2448886"/>
    <lineage>
        <taxon>Bacteria</taxon>
        <taxon>Bacillati</taxon>
        <taxon>Actinomycetota</taxon>
        <taxon>Actinomycetes</taxon>
        <taxon>Kitasatosporales</taxon>
        <taxon>Streptomycetaceae</taxon>
        <taxon>Streptomyces</taxon>
    </lineage>
</organism>
<evidence type="ECO:0000313" key="6">
    <source>
        <dbReference type="Proteomes" id="UP000766698"/>
    </source>
</evidence>
<protein>
    <submittedName>
        <fullName evidence="5">Class I SAM-dependent methyltransferase</fullName>
    </submittedName>
</protein>
<dbReference type="InterPro" id="IPR041698">
    <property type="entry name" value="Methyltransf_25"/>
</dbReference>
<gene>
    <name evidence="5" type="ORF">GL263_16735</name>
</gene>
<dbReference type="PANTHER" id="PTHR43464">
    <property type="entry name" value="METHYLTRANSFERASE"/>
    <property type="match status" value="1"/>
</dbReference>
<evidence type="ECO:0000313" key="5">
    <source>
        <dbReference type="EMBL" id="MBB1245206.1"/>
    </source>
</evidence>
<dbReference type="EMBL" id="WMLF01000248">
    <property type="protein sequence ID" value="MBB1245206.1"/>
    <property type="molecule type" value="Genomic_DNA"/>
</dbReference>
<name>A0ABR6EIP0_9ACTN</name>
<evidence type="ECO:0000256" key="1">
    <source>
        <dbReference type="ARBA" id="ARBA00022603"/>
    </source>
</evidence>
<dbReference type="Gene3D" id="2.20.130.10">
    <property type="entry name" value="CAC2371-like domains"/>
    <property type="match status" value="1"/>
</dbReference>
<dbReference type="GO" id="GO:0032259">
    <property type="term" value="P:methylation"/>
    <property type="evidence" value="ECO:0007669"/>
    <property type="project" value="UniProtKB-KW"/>
</dbReference>
<keyword evidence="2" id="KW-0808">Transferase</keyword>
<accession>A0ABR6EIP0</accession>
<evidence type="ECO:0000256" key="2">
    <source>
        <dbReference type="ARBA" id="ARBA00022679"/>
    </source>
</evidence>
<reference evidence="6" key="1">
    <citation type="journal article" date="2020" name="Syst. Appl. Microbiol.">
        <title>Streptomyces alkaliterrae sp. nov., isolated from an alkaline soil, and emended descriptions of Streptomyces alkaliphilus, Streptomyces calidiresistens and Streptomyces durbertensis.</title>
        <authorList>
            <person name="Swiecimska M."/>
            <person name="Golinska P."/>
            <person name="Nouioui I."/>
            <person name="Wypij M."/>
            <person name="Rai M."/>
            <person name="Sangal V."/>
            <person name="Goodfellow M."/>
        </authorList>
    </citation>
    <scope>NUCLEOTIDE SEQUENCE [LARGE SCALE GENOMIC DNA]</scope>
    <source>
        <strain evidence="6">DSM 104538</strain>
    </source>
</reference>
<sequence>MTSSDESGTEHATGAGAGSRFYGELAHWWPLISPVSEYTEEAEFAAGLLESAEIPVREVLELGSGGGHNAFHLRTRFDMTLVDLSEEMLEVSRRLNPGVPHLRGDMRNVRLGRLFDAVFVHDAIDYMATRGDLLAAFRTAHAHLRPGGVAVFIPDHVAEDFHPETDCGGGDAEDGSGIRYLEWTWRPADARDTARTEYTFTIRSADGGIHVVHETHEFGLFPTRDWRRLLIEAGFRVETAREPGDAGRTAFVGHRPHV</sequence>
<comment type="caution">
    <text evidence="5">The sequence shown here is derived from an EMBL/GenBank/DDBJ whole genome shotgun (WGS) entry which is preliminary data.</text>
</comment>
<evidence type="ECO:0000256" key="3">
    <source>
        <dbReference type="ARBA" id="ARBA00022691"/>
    </source>
</evidence>
<evidence type="ECO:0000259" key="4">
    <source>
        <dbReference type="Pfam" id="PF13649"/>
    </source>
</evidence>
<dbReference type="InterPro" id="IPR029063">
    <property type="entry name" value="SAM-dependent_MTases_sf"/>
</dbReference>
<keyword evidence="6" id="KW-1185">Reference proteome</keyword>
<dbReference type="Proteomes" id="UP000766698">
    <property type="component" value="Unassembled WGS sequence"/>
</dbReference>
<keyword evidence="3" id="KW-0949">S-adenosyl-L-methionine</keyword>
<feature type="domain" description="Methyltransferase" evidence="4">
    <location>
        <begin position="59"/>
        <end position="148"/>
    </location>
</feature>
<dbReference type="Pfam" id="PF13649">
    <property type="entry name" value="Methyltransf_25"/>
    <property type="match status" value="1"/>
</dbReference>
<dbReference type="GO" id="GO:0008168">
    <property type="term" value="F:methyltransferase activity"/>
    <property type="evidence" value="ECO:0007669"/>
    <property type="project" value="UniProtKB-KW"/>
</dbReference>
<dbReference type="RefSeq" id="WP_182856531.1">
    <property type="nucleotide sequence ID" value="NZ_WMLF01000248.1"/>
</dbReference>
<keyword evidence="1 5" id="KW-0489">Methyltransferase</keyword>
<dbReference type="PANTHER" id="PTHR43464:SF19">
    <property type="entry name" value="UBIQUINONE BIOSYNTHESIS O-METHYLTRANSFERASE, MITOCHONDRIAL"/>
    <property type="match status" value="1"/>
</dbReference>
<dbReference type="Gene3D" id="3.40.50.150">
    <property type="entry name" value="Vaccinia Virus protein VP39"/>
    <property type="match status" value="1"/>
</dbReference>
<dbReference type="CDD" id="cd02440">
    <property type="entry name" value="AdoMet_MTases"/>
    <property type="match status" value="1"/>
</dbReference>